<comment type="caution">
    <text evidence="1">The sequence shown here is derived from an EMBL/GenBank/DDBJ whole genome shotgun (WGS) entry which is preliminary data.</text>
</comment>
<dbReference type="EMBL" id="MEUA01000028">
    <property type="protein sequence ID" value="OGC14920.1"/>
    <property type="molecule type" value="Genomic_DNA"/>
</dbReference>
<name>A0A1F4S3B7_UNCSA</name>
<organism evidence="1 2">
    <name type="scientific">candidate division WOR-1 bacterium RIFOXYB2_FULL_36_35</name>
    <dbReference type="NCBI Taxonomy" id="1802578"/>
    <lineage>
        <taxon>Bacteria</taxon>
        <taxon>Bacillati</taxon>
        <taxon>Saganbacteria</taxon>
    </lineage>
</organism>
<sequence>MGVRAARVISSLGGSREMLASMVFHRAKSLVGSRISQMEKLKEPYNPSELRGNVLNGLGIENVEDVSKGIEGNRVPDEVYLRVRDEEQGNTEDVDIIRQIAMRFLGSTKVPMMLGDSLTTREGNWFDKRTKLSWEQGTEKLLYYPDFSRRLLGKIYGEWIALLGIIPPSNDVESLMINKNIDWLTMLYFSERLERRQDRPSGAKYPNPGSMQVSLSFLICKPGESPELNSRQILASGKVAF</sequence>
<protein>
    <submittedName>
        <fullName evidence="1">Uncharacterized protein</fullName>
    </submittedName>
</protein>
<dbReference type="Proteomes" id="UP000177905">
    <property type="component" value="Unassembled WGS sequence"/>
</dbReference>
<proteinExistence type="predicted"/>
<gene>
    <name evidence="1" type="ORF">A2290_07470</name>
</gene>
<evidence type="ECO:0000313" key="2">
    <source>
        <dbReference type="Proteomes" id="UP000177905"/>
    </source>
</evidence>
<dbReference type="AlphaFoldDB" id="A0A1F4S3B7"/>
<accession>A0A1F4S3B7</accession>
<evidence type="ECO:0000313" key="1">
    <source>
        <dbReference type="EMBL" id="OGC14920.1"/>
    </source>
</evidence>
<reference evidence="1 2" key="1">
    <citation type="journal article" date="2016" name="Nat. Commun.">
        <title>Thousands of microbial genomes shed light on interconnected biogeochemical processes in an aquifer system.</title>
        <authorList>
            <person name="Anantharaman K."/>
            <person name="Brown C.T."/>
            <person name="Hug L.A."/>
            <person name="Sharon I."/>
            <person name="Castelle C.J."/>
            <person name="Probst A.J."/>
            <person name="Thomas B.C."/>
            <person name="Singh A."/>
            <person name="Wilkins M.J."/>
            <person name="Karaoz U."/>
            <person name="Brodie E.L."/>
            <person name="Williams K.H."/>
            <person name="Hubbard S.S."/>
            <person name="Banfield J.F."/>
        </authorList>
    </citation>
    <scope>NUCLEOTIDE SEQUENCE [LARGE SCALE GENOMIC DNA]</scope>
</reference>